<dbReference type="AlphaFoldDB" id="A0A1G4RDS5"/>
<sequence>MRSASDHAALLSLSKTRESHRRNLRNPTDDAVINHSAAAHPAKSCPCGTRTAANVVGLEMKKVVQKLNRTPKTFALEPPCTSPSVPQAPDRWCIRQKKSTSGMALKERFNSGPR</sequence>
<gene>
    <name evidence="2" type="ORF">SAMN02927900_02485</name>
</gene>
<evidence type="ECO:0000313" key="3">
    <source>
        <dbReference type="Proteomes" id="UP000199542"/>
    </source>
</evidence>
<evidence type="ECO:0000256" key="1">
    <source>
        <dbReference type="SAM" id="MobiDB-lite"/>
    </source>
</evidence>
<accession>A0A1G4RDS5</accession>
<reference evidence="2 3" key="1">
    <citation type="submission" date="2016-10" db="EMBL/GenBank/DDBJ databases">
        <authorList>
            <person name="de Groot N.N."/>
        </authorList>
    </citation>
    <scope>NUCLEOTIDE SEQUENCE [LARGE SCALE GENOMIC DNA]</scope>
    <source>
        <strain evidence="2 3">CGMCC 1.3401</strain>
    </source>
</reference>
<proteinExistence type="predicted"/>
<name>A0A1G4RDS5_9HYPH</name>
<dbReference type="Proteomes" id="UP000199542">
    <property type="component" value="Unassembled WGS sequence"/>
</dbReference>
<dbReference type="EMBL" id="FMTM01000003">
    <property type="protein sequence ID" value="SCW54781.1"/>
    <property type="molecule type" value="Genomic_DNA"/>
</dbReference>
<organism evidence="2 3">
    <name type="scientific">Rhizobium mongolense subsp. loessense</name>
    <dbReference type="NCBI Taxonomy" id="158890"/>
    <lineage>
        <taxon>Bacteria</taxon>
        <taxon>Pseudomonadati</taxon>
        <taxon>Pseudomonadota</taxon>
        <taxon>Alphaproteobacteria</taxon>
        <taxon>Hyphomicrobiales</taxon>
        <taxon>Rhizobiaceae</taxon>
        <taxon>Rhizobium/Agrobacterium group</taxon>
        <taxon>Rhizobium</taxon>
    </lineage>
</organism>
<protein>
    <submittedName>
        <fullName evidence="2">Uncharacterized protein</fullName>
    </submittedName>
</protein>
<evidence type="ECO:0000313" key="2">
    <source>
        <dbReference type="EMBL" id="SCW54781.1"/>
    </source>
</evidence>
<feature type="region of interest" description="Disordered" evidence="1">
    <location>
        <begin position="1"/>
        <end position="27"/>
    </location>
</feature>